<keyword evidence="6" id="KW-0479">Metal-binding</keyword>
<evidence type="ECO:0000259" key="12">
    <source>
        <dbReference type="SMART" id="SM00562"/>
    </source>
</evidence>
<evidence type="ECO:0000256" key="5">
    <source>
        <dbReference type="ARBA" id="ARBA00022679"/>
    </source>
</evidence>
<keyword evidence="11" id="KW-0546">Nucleotide metabolism</keyword>
<evidence type="ECO:0000256" key="11">
    <source>
        <dbReference type="ARBA" id="ARBA00023080"/>
    </source>
</evidence>
<evidence type="ECO:0000256" key="9">
    <source>
        <dbReference type="ARBA" id="ARBA00022840"/>
    </source>
</evidence>
<dbReference type="SUPFAM" id="SSF54919">
    <property type="entry name" value="Nucleoside diphosphate kinase, NDK"/>
    <property type="match status" value="1"/>
</dbReference>
<gene>
    <name evidence="13" type="ORF">UFOPK1704_00307</name>
    <name evidence="14" type="ORF">UFOPK2169_01621</name>
</gene>
<evidence type="ECO:0000256" key="7">
    <source>
        <dbReference type="ARBA" id="ARBA00022741"/>
    </source>
</evidence>
<keyword evidence="8" id="KW-0418">Kinase</keyword>
<dbReference type="InterPro" id="IPR036850">
    <property type="entry name" value="NDK-like_dom_sf"/>
</dbReference>
<reference evidence="13" key="1">
    <citation type="submission" date="2020-05" db="EMBL/GenBank/DDBJ databases">
        <authorList>
            <person name="Chiriac C."/>
            <person name="Salcher M."/>
            <person name="Ghai R."/>
            <person name="Kavagutti S V."/>
        </authorList>
    </citation>
    <scope>NUCLEOTIDE SEQUENCE</scope>
</reference>
<dbReference type="GO" id="GO:0006241">
    <property type="term" value="P:CTP biosynthetic process"/>
    <property type="evidence" value="ECO:0007669"/>
    <property type="project" value="InterPro"/>
</dbReference>
<evidence type="ECO:0000256" key="10">
    <source>
        <dbReference type="ARBA" id="ARBA00022842"/>
    </source>
</evidence>
<evidence type="ECO:0000256" key="6">
    <source>
        <dbReference type="ARBA" id="ARBA00022723"/>
    </source>
</evidence>
<evidence type="ECO:0000256" key="8">
    <source>
        <dbReference type="ARBA" id="ARBA00022777"/>
    </source>
</evidence>
<keyword evidence="9" id="KW-0067">ATP-binding</keyword>
<dbReference type="CDD" id="cd04413">
    <property type="entry name" value="NDPk_I"/>
    <property type="match status" value="1"/>
</dbReference>
<dbReference type="GO" id="GO:0004550">
    <property type="term" value="F:nucleoside diphosphate kinase activity"/>
    <property type="evidence" value="ECO:0007669"/>
    <property type="project" value="UniProtKB-EC"/>
</dbReference>
<protein>
    <recommendedName>
        <fullName evidence="4">Nucleoside diphosphate kinase</fullName>
        <ecNumber evidence="3">2.7.4.6</ecNumber>
    </recommendedName>
</protein>
<dbReference type="PRINTS" id="PR01243">
    <property type="entry name" value="NUCDPKINASE"/>
</dbReference>
<dbReference type="EMBL" id="CAEZTQ010000040">
    <property type="protein sequence ID" value="CAB4568493.1"/>
    <property type="molecule type" value="Genomic_DNA"/>
</dbReference>
<evidence type="ECO:0000256" key="1">
    <source>
        <dbReference type="ARBA" id="ARBA00001946"/>
    </source>
</evidence>
<name>A0A6J6E2M7_9ZZZZ</name>
<dbReference type="SMART" id="SM00562">
    <property type="entry name" value="NDK"/>
    <property type="match status" value="1"/>
</dbReference>
<evidence type="ECO:0000313" key="13">
    <source>
        <dbReference type="EMBL" id="CAB4568493.1"/>
    </source>
</evidence>
<dbReference type="FunFam" id="3.30.70.141:FF:000003">
    <property type="entry name" value="Nucleoside diphosphate kinase"/>
    <property type="match status" value="1"/>
</dbReference>
<dbReference type="PROSITE" id="PS51374">
    <property type="entry name" value="NDPK_LIKE"/>
    <property type="match status" value="1"/>
</dbReference>
<dbReference type="Gene3D" id="3.30.70.141">
    <property type="entry name" value="Nucleoside diphosphate kinase-like domain"/>
    <property type="match status" value="1"/>
</dbReference>
<evidence type="ECO:0000256" key="4">
    <source>
        <dbReference type="ARBA" id="ARBA00017632"/>
    </source>
</evidence>
<dbReference type="EMBL" id="CAEZWE010000094">
    <property type="protein sequence ID" value="CAB4664312.1"/>
    <property type="molecule type" value="Genomic_DNA"/>
</dbReference>
<dbReference type="NCBIfam" id="NF001908">
    <property type="entry name" value="PRK00668.1"/>
    <property type="match status" value="1"/>
</dbReference>
<dbReference type="GO" id="GO:0046872">
    <property type="term" value="F:metal ion binding"/>
    <property type="evidence" value="ECO:0007669"/>
    <property type="project" value="UniProtKB-KW"/>
</dbReference>
<evidence type="ECO:0000256" key="2">
    <source>
        <dbReference type="ARBA" id="ARBA00008142"/>
    </source>
</evidence>
<comment type="similarity">
    <text evidence="2">Belongs to the NDK family.</text>
</comment>
<dbReference type="PANTHER" id="PTHR11349">
    <property type="entry name" value="NUCLEOSIDE DIPHOSPHATE KINASE"/>
    <property type="match status" value="1"/>
</dbReference>
<keyword evidence="10" id="KW-0460">Magnesium</keyword>
<evidence type="ECO:0000256" key="3">
    <source>
        <dbReference type="ARBA" id="ARBA00012966"/>
    </source>
</evidence>
<dbReference type="EC" id="2.7.4.6" evidence="3"/>
<accession>A0A6J6E2M7</accession>
<feature type="domain" description="Nucleoside diphosphate kinase-like" evidence="12">
    <location>
        <begin position="2"/>
        <end position="136"/>
    </location>
</feature>
<organism evidence="13">
    <name type="scientific">freshwater metagenome</name>
    <dbReference type="NCBI Taxonomy" id="449393"/>
    <lineage>
        <taxon>unclassified sequences</taxon>
        <taxon>metagenomes</taxon>
        <taxon>ecological metagenomes</taxon>
    </lineage>
</organism>
<keyword evidence="5" id="KW-0808">Transferase</keyword>
<dbReference type="Pfam" id="PF00334">
    <property type="entry name" value="NDK"/>
    <property type="match status" value="1"/>
</dbReference>
<sequence>MSTRTLVLLKPDAVERGLVGTILSRFENKGLRILAMELRTLDSAILERHYEEHVGKGFYAELVAFMSRGPVVSLALEGPEDTWEIVRTMMGATNPAKSAPGTIRGDLGTLFTENLVHGSDSAESAARELGIFFPAL</sequence>
<dbReference type="InterPro" id="IPR001564">
    <property type="entry name" value="Nucleoside_diP_kinase"/>
</dbReference>
<dbReference type="AlphaFoldDB" id="A0A6J6E2M7"/>
<dbReference type="GO" id="GO:0006183">
    <property type="term" value="P:GTP biosynthetic process"/>
    <property type="evidence" value="ECO:0007669"/>
    <property type="project" value="InterPro"/>
</dbReference>
<comment type="cofactor">
    <cofactor evidence="1">
        <name>Mg(2+)</name>
        <dbReference type="ChEBI" id="CHEBI:18420"/>
    </cofactor>
</comment>
<dbReference type="GO" id="GO:0005524">
    <property type="term" value="F:ATP binding"/>
    <property type="evidence" value="ECO:0007669"/>
    <property type="project" value="UniProtKB-KW"/>
</dbReference>
<proteinExistence type="inferred from homology"/>
<keyword evidence="7" id="KW-0547">Nucleotide-binding</keyword>
<dbReference type="GO" id="GO:0006228">
    <property type="term" value="P:UTP biosynthetic process"/>
    <property type="evidence" value="ECO:0007669"/>
    <property type="project" value="InterPro"/>
</dbReference>
<dbReference type="InterPro" id="IPR034907">
    <property type="entry name" value="NDK-like_dom"/>
</dbReference>
<evidence type="ECO:0000313" key="14">
    <source>
        <dbReference type="EMBL" id="CAB4664312.1"/>
    </source>
</evidence>